<sequence length="173" mass="19548">MNKKVLFTLFLMVSMFISSCSSKDDDCTKTLEMPHYALENHRLNLYYVAEEVPCDFVAHEDKGPLELKNFTYKVLYFTFTTDTSNNTSRLKFEIKLNNPNNYAVEGLAILTIRPVGDGFEYTGNYSSLASVPCHNIAANSSCTLTFDQEYPFNPDLGAPQSLELVSVKYYVAT</sequence>
<comment type="caution">
    <text evidence="2">The sequence shown here is derived from an EMBL/GenBank/DDBJ whole genome shotgun (WGS) entry which is preliminary data.</text>
</comment>
<dbReference type="EMBL" id="JAGEVG010000002">
    <property type="protein sequence ID" value="MBO3097180.1"/>
    <property type="molecule type" value="Genomic_DNA"/>
</dbReference>
<dbReference type="PROSITE" id="PS51257">
    <property type="entry name" value="PROKAR_LIPOPROTEIN"/>
    <property type="match status" value="1"/>
</dbReference>
<keyword evidence="1" id="KW-0732">Signal</keyword>
<feature type="chain" id="PRO_5047526435" description="Gliding motility-associated lipoprotein GldH" evidence="1">
    <location>
        <begin position="24"/>
        <end position="173"/>
    </location>
</feature>
<reference evidence="2 3" key="1">
    <citation type="submission" date="2021-03" db="EMBL/GenBank/DDBJ databases">
        <title>Gelidibacter sp. nov., isolated from costal sediment.</title>
        <authorList>
            <person name="Lun K.-Y."/>
        </authorList>
    </citation>
    <scope>NUCLEOTIDE SEQUENCE [LARGE SCALE GENOMIC DNA]</scope>
    <source>
        <strain evidence="2 3">DF109</strain>
    </source>
</reference>
<organism evidence="2 3">
    <name type="scientific">Gelidibacter pelagius</name>
    <dbReference type="NCBI Taxonomy" id="2819985"/>
    <lineage>
        <taxon>Bacteria</taxon>
        <taxon>Pseudomonadati</taxon>
        <taxon>Bacteroidota</taxon>
        <taxon>Flavobacteriia</taxon>
        <taxon>Flavobacteriales</taxon>
        <taxon>Flavobacteriaceae</taxon>
        <taxon>Gelidibacter</taxon>
    </lineage>
</organism>
<proteinExistence type="predicted"/>
<evidence type="ECO:0008006" key="4">
    <source>
        <dbReference type="Google" id="ProtNLM"/>
    </source>
</evidence>
<evidence type="ECO:0000313" key="3">
    <source>
        <dbReference type="Proteomes" id="UP000681315"/>
    </source>
</evidence>
<protein>
    <recommendedName>
        <fullName evidence="4">Gliding motility-associated lipoprotein GldH</fullName>
    </recommendedName>
</protein>
<evidence type="ECO:0000313" key="2">
    <source>
        <dbReference type="EMBL" id="MBO3097180.1"/>
    </source>
</evidence>
<keyword evidence="3" id="KW-1185">Reference proteome</keyword>
<feature type="signal peptide" evidence="1">
    <location>
        <begin position="1"/>
        <end position="23"/>
    </location>
</feature>
<dbReference type="Proteomes" id="UP000681315">
    <property type="component" value="Unassembled WGS sequence"/>
</dbReference>
<accession>A0ABS3SNA6</accession>
<evidence type="ECO:0000256" key="1">
    <source>
        <dbReference type="SAM" id="SignalP"/>
    </source>
</evidence>
<gene>
    <name evidence="2" type="ORF">J4051_02795</name>
</gene>
<name>A0ABS3SNA6_9FLAO</name>
<dbReference type="RefSeq" id="WP_208232226.1">
    <property type="nucleotide sequence ID" value="NZ_JAGEVG010000002.1"/>
</dbReference>